<comment type="caution">
    <text evidence="2">The sequence shown here is derived from an EMBL/GenBank/DDBJ whole genome shotgun (WGS) entry which is preliminary data.</text>
</comment>
<organism evidence="2">
    <name type="scientific">Tanacetum cinerariifolium</name>
    <name type="common">Dalmatian daisy</name>
    <name type="synonym">Chrysanthemum cinerariifolium</name>
    <dbReference type="NCBI Taxonomy" id="118510"/>
    <lineage>
        <taxon>Eukaryota</taxon>
        <taxon>Viridiplantae</taxon>
        <taxon>Streptophyta</taxon>
        <taxon>Embryophyta</taxon>
        <taxon>Tracheophyta</taxon>
        <taxon>Spermatophyta</taxon>
        <taxon>Magnoliopsida</taxon>
        <taxon>eudicotyledons</taxon>
        <taxon>Gunneridae</taxon>
        <taxon>Pentapetalae</taxon>
        <taxon>asterids</taxon>
        <taxon>campanulids</taxon>
        <taxon>Asterales</taxon>
        <taxon>Asteraceae</taxon>
        <taxon>Asteroideae</taxon>
        <taxon>Anthemideae</taxon>
        <taxon>Anthemidinae</taxon>
        <taxon>Tanacetum</taxon>
    </lineage>
</organism>
<evidence type="ECO:0000259" key="1">
    <source>
        <dbReference type="Pfam" id="PF00350"/>
    </source>
</evidence>
<reference evidence="2" key="1">
    <citation type="journal article" date="2019" name="Sci. Rep.">
        <title>Draft genome of Tanacetum cinerariifolium, the natural source of mosquito coil.</title>
        <authorList>
            <person name="Yamashiro T."/>
            <person name="Shiraishi A."/>
            <person name="Satake H."/>
            <person name="Nakayama K."/>
        </authorList>
    </citation>
    <scope>NUCLEOTIDE SEQUENCE</scope>
</reference>
<dbReference type="Gene3D" id="3.40.50.300">
    <property type="entry name" value="P-loop containing nucleotide triphosphate hydrolases"/>
    <property type="match status" value="1"/>
</dbReference>
<evidence type="ECO:0000313" key="2">
    <source>
        <dbReference type="EMBL" id="GEZ92458.1"/>
    </source>
</evidence>
<dbReference type="Pfam" id="PF00350">
    <property type="entry name" value="Dynamin_N"/>
    <property type="match status" value="1"/>
</dbReference>
<feature type="domain" description="Dynamin N-terminal" evidence="1">
    <location>
        <begin position="53"/>
        <end position="158"/>
    </location>
</feature>
<dbReference type="PRINTS" id="PR00195">
    <property type="entry name" value="DYNAMIN"/>
</dbReference>
<dbReference type="InterPro" id="IPR045063">
    <property type="entry name" value="Dynamin_N"/>
</dbReference>
<feature type="non-terminal residue" evidence="2">
    <location>
        <position position="159"/>
    </location>
</feature>
<gene>
    <name evidence="2" type="ORF">Tci_564431</name>
</gene>
<dbReference type="InterPro" id="IPR027417">
    <property type="entry name" value="P-loop_NTPase"/>
</dbReference>
<dbReference type="AlphaFoldDB" id="A0A699IWQ6"/>
<dbReference type="InterPro" id="IPR022812">
    <property type="entry name" value="Dynamin"/>
</dbReference>
<accession>A0A699IWQ6</accession>
<protein>
    <recommendedName>
        <fullName evidence="1">Dynamin N-terminal domain-containing protein</fullName>
    </recommendedName>
</protein>
<name>A0A699IWQ6_TANCI</name>
<proteinExistence type="predicted"/>
<dbReference type="EMBL" id="BKCJ010342800">
    <property type="protein sequence ID" value="GEZ92458.1"/>
    <property type="molecule type" value="Genomic_DNA"/>
</dbReference>
<dbReference type="SUPFAM" id="SSF52540">
    <property type="entry name" value="P-loop containing nucleoside triphosphate hydrolases"/>
    <property type="match status" value="1"/>
</dbReference>
<sequence>MSVKSDNSYDIVSVAPQSNTHGPLGILKWVWAMEIEKLKLLEITKISIPTPTIVFCGENSAGKSRLINSLFGTLLPVGEDGNISKHPLIMKITGKPKNTNAETEFFLEDERGVKVSVKEDGLSAAFKTITNRPLKLHVKKVYHPDVTLVDLPGTSRVDK</sequence>